<dbReference type="AlphaFoldDB" id="A0A2T6BCJ1"/>
<dbReference type="EMBL" id="QBKR01000026">
    <property type="protein sequence ID" value="PTX53752.1"/>
    <property type="molecule type" value="Genomic_DNA"/>
</dbReference>
<dbReference type="Proteomes" id="UP000244240">
    <property type="component" value="Unassembled WGS sequence"/>
</dbReference>
<comment type="caution">
    <text evidence="1">The sequence shown here is derived from an EMBL/GenBank/DDBJ whole genome shotgun (WGS) entry which is preliminary data.</text>
</comment>
<evidence type="ECO:0000313" key="2">
    <source>
        <dbReference type="Proteomes" id="UP000244240"/>
    </source>
</evidence>
<protein>
    <submittedName>
        <fullName evidence="1">Uncharacterized protein</fullName>
    </submittedName>
</protein>
<accession>A0A2T6BCJ1</accession>
<proteinExistence type="predicted"/>
<reference evidence="1 2" key="1">
    <citation type="submission" date="2018-04" db="EMBL/GenBank/DDBJ databases">
        <title>Genomic Encyclopedia of Archaeal and Bacterial Type Strains, Phase II (KMG-II): from individual species to whole genera.</title>
        <authorList>
            <person name="Goeker M."/>
        </authorList>
    </citation>
    <scope>NUCLEOTIDE SEQUENCE [LARGE SCALE GENOMIC DNA]</scope>
    <source>
        <strain evidence="1 2">DSM 45787</strain>
    </source>
</reference>
<dbReference type="RefSeq" id="WP_108025616.1">
    <property type="nucleotide sequence ID" value="NZ_QBKR01000026.1"/>
</dbReference>
<organism evidence="1 2">
    <name type="scientific">Melghirimyces profundicolus</name>
    <dbReference type="NCBI Taxonomy" id="1242148"/>
    <lineage>
        <taxon>Bacteria</taxon>
        <taxon>Bacillati</taxon>
        <taxon>Bacillota</taxon>
        <taxon>Bacilli</taxon>
        <taxon>Bacillales</taxon>
        <taxon>Thermoactinomycetaceae</taxon>
        <taxon>Melghirimyces</taxon>
    </lineage>
</organism>
<sequence>MEWVKGYVIIPWNSILGRSKPPIQKRFIRFTNRYALVDRTTKGLVKNYHSAEEAMFDASVRYARELHNYHVDARKWRPAAIELASRFYAPEVLARMSDKELGSLVHNTDWHQKRKHGKKKVASE</sequence>
<evidence type="ECO:0000313" key="1">
    <source>
        <dbReference type="EMBL" id="PTX53752.1"/>
    </source>
</evidence>
<dbReference type="OrthoDB" id="2989478at2"/>
<gene>
    <name evidence="1" type="ORF">C8P63_12640</name>
</gene>
<name>A0A2T6BCJ1_9BACL</name>
<keyword evidence="2" id="KW-1185">Reference proteome</keyword>